<evidence type="ECO:0000313" key="2">
    <source>
        <dbReference type="Proteomes" id="UP000183529"/>
    </source>
</evidence>
<protein>
    <submittedName>
        <fullName evidence="1">Uncharacterized protein</fullName>
    </submittedName>
</protein>
<comment type="caution">
    <text evidence="1">The sequence shown here is derived from an EMBL/GenBank/DDBJ whole genome shotgun (WGS) entry which is preliminary data.</text>
</comment>
<gene>
    <name evidence="1" type="ORF">SAMN05216550_113222</name>
</gene>
<dbReference type="RefSeq" id="WP_074985464.1">
    <property type="nucleotide sequence ID" value="NZ_CADFGN010000001.1"/>
</dbReference>
<sequence length="99" mass="11439">MNAQSARPHYQVNICRGDFRHVCECFATWKSEPLVYRLNQKMFEGRSEVRPLSGQCYDDTEKARKALQRACRPEDAYALAAEVCNDDRAMWIVMAAYGE</sequence>
<dbReference type="EMBL" id="FNZM01000013">
    <property type="protein sequence ID" value="SEK02826.1"/>
    <property type="molecule type" value="Genomic_DNA"/>
</dbReference>
<name>A0AAQ1JW15_9BURK</name>
<dbReference type="Proteomes" id="UP000183529">
    <property type="component" value="Unassembled WGS sequence"/>
</dbReference>
<reference evidence="1 2" key="1">
    <citation type="submission" date="2016-10" db="EMBL/GenBank/DDBJ databases">
        <authorList>
            <person name="Varghese N."/>
            <person name="Submissions S."/>
        </authorList>
    </citation>
    <scope>NUCLEOTIDE SEQUENCE [LARGE SCALE GENOMIC DNA]</scope>
    <source>
        <strain evidence="1 2">LMG 22274</strain>
    </source>
</reference>
<accession>A0AAQ1JW15</accession>
<proteinExistence type="predicted"/>
<evidence type="ECO:0000313" key="1">
    <source>
        <dbReference type="EMBL" id="SEK02826.1"/>
    </source>
</evidence>
<organism evidence="1 2">
    <name type="scientific">Paraburkholderia tropica</name>
    <dbReference type="NCBI Taxonomy" id="92647"/>
    <lineage>
        <taxon>Bacteria</taxon>
        <taxon>Pseudomonadati</taxon>
        <taxon>Pseudomonadota</taxon>
        <taxon>Betaproteobacteria</taxon>
        <taxon>Burkholderiales</taxon>
        <taxon>Burkholderiaceae</taxon>
        <taxon>Paraburkholderia</taxon>
    </lineage>
</organism>
<dbReference type="AlphaFoldDB" id="A0AAQ1JW15"/>